<dbReference type="InterPro" id="IPR036709">
    <property type="entry name" value="Autotransporte_beta_dom_sf"/>
</dbReference>
<feature type="signal peptide" evidence="1">
    <location>
        <begin position="1"/>
        <end position="29"/>
    </location>
</feature>
<dbReference type="SMART" id="SM00869">
    <property type="entry name" value="Autotransporter"/>
    <property type="match status" value="1"/>
</dbReference>
<dbReference type="EMBL" id="JOJP01000001">
    <property type="protein sequence ID" value="KEI70657.1"/>
    <property type="molecule type" value="Genomic_DNA"/>
</dbReference>
<dbReference type="eggNOG" id="COG4625">
    <property type="taxonomic scope" value="Bacteria"/>
</dbReference>
<evidence type="ECO:0000256" key="1">
    <source>
        <dbReference type="SAM" id="SignalP"/>
    </source>
</evidence>
<keyword evidence="1" id="KW-0732">Signal</keyword>
<protein>
    <recommendedName>
        <fullName evidence="2">Autotransporter domain-containing protein</fullName>
    </recommendedName>
</protein>
<reference evidence="3 4" key="1">
    <citation type="submission" date="2014-06" db="EMBL/GenBank/DDBJ databases">
        <title>Whole Genome Sequences of Three Symbiotic Endozoicomonas Bacteria.</title>
        <authorList>
            <person name="Neave M.J."/>
            <person name="Apprill A."/>
            <person name="Voolstra C.R."/>
        </authorList>
    </citation>
    <scope>NUCLEOTIDE SEQUENCE [LARGE SCALE GENOMIC DNA]</scope>
    <source>
        <strain evidence="3 4">DSM 22380</strain>
    </source>
</reference>
<feature type="chain" id="PRO_5001758809" description="Autotransporter domain-containing protein" evidence="1">
    <location>
        <begin position="30"/>
        <end position="764"/>
    </location>
</feature>
<dbReference type="RefSeq" id="WP_020580740.1">
    <property type="nucleotide sequence ID" value="NZ_JOJP01000001.1"/>
</dbReference>
<accession>A0A081K931</accession>
<dbReference type="SUPFAM" id="SSF103515">
    <property type="entry name" value="Autotransporter"/>
    <property type="match status" value="1"/>
</dbReference>
<keyword evidence="4" id="KW-1185">Reference proteome</keyword>
<comment type="caution">
    <text evidence="3">The sequence shown here is derived from an EMBL/GenBank/DDBJ whole genome shotgun (WGS) entry which is preliminary data.</text>
</comment>
<dbReference type="STRING" id="305900.GV64_07815"/>
<dbReference type="AlphaFoldDB" id="A0A081K931"/>
<proteinExistence type="predicted"/>
<name>A0A081K931_9GAMM</name>
<feature type="domain" description="Autotransporter" evidence="2">
    <location>
        <begin position="481"/>
        <end position="764"/>
    </location>
</feature>
<organism evidence="3 4">
    <name type="scientific">Endozoicomonas elysicola</name>
    <dbReference type="NCBI Taxonomy" id="305900"/>
    <lineage>
        <taxon>Bacteria</taxon>
        <taxon>Pseudomonadati</taxon>
        <taxon>Pseudomonadota</taxon>
        <taxon>Gammaproteobacteria</taxon>
        <taxon>Oceanospirillales</taxon>
        <taxon>Endozoicomonadaceae</taxon>
        <taxon>Endozoicomonas</taxon>
    </lineage>
</organism>
<gene>
    <name evidence="3" type="ORF">GV64_07815</name>
</gene>
<evidence type="ECO:0000313" key="4">
    <source>
        <dbReference type="Proteomes" id="UP000027997"/>
    </source>
</evidence>
<dbReference type="InterPro" id="IPR005546">
    <property type="entry name" value="Autotransporte_beta"/>
</dbReference>
<dbReference type="Proteomes" id="UP000027997">
    <property type="component" value="Unassembled WGS sequence"/>
</dbReference>
<dbReference type="Gene3D" id="2.40.128.130">
    <property type="entry name" value="Autotransporter beta-domain"/>
    <property type="match status" value="1"/>
</dbReference>
<dbReference type="PROSITE" id="PS51208">
    <property type="entry name" value="AUTOTRANSPORTER"/>
    <property type="match status" value="1"/>
</dbReference>
<dbReference type="Pfam" id="PF03797">
    <property type="entry name" value="Autotransporter"/>
    <property type="match status" value="1"/>
</dbReference>
<evidence type="ECO:0000313" key="3">
    <source>
        <dbReference type="EMBL" id="KEI70657.1"/>
    </source>
</evidence>
<sequence length="764" mass="81649">MSSNAVFKKSLLAASIAMSVAAYSTSSMAACDPANPNGNICIDTAGGKVELSSDLNVSSGNAVEFLSPSDLNGDPVVYNVFKSKGHNITATGNGASAIYLGDNAQLAYNIEISEGSNIISENGTAILIEGGFKDNYVDDKGNVKGSRGVVIKNGSVVKGAVNAIDFSTADSHVRIDVDGTVEGNIIGNDTDGNKINFAYTGQKDENNVAIPGKATFNGYLITGAGPIQNHGHLSVVGKDRTVVWEADYTNNSDTTMNFVVGDEALANGHTILDIEGTADFKSGSTIAMTYTGADIDNIVGKEITVLEADEIKGTDIDYALESVEENLSPLLTGDSWLDETTGLTGEVTGNEIVVKVGVTQDVEGSTEAYCALLEEGGASEQEMAAGEYIVSTALTQYNQAAGAGEEEAATYNVTATNPMGELVALLSSSGNDAQLTAALNDELTPDAEGGEVRSALSMVQQMERGLDVRTNYLRNQSYLRNSHDGWNGWTQVIYSDAQMKDAAETNGYDLSMMGASFGLDRVFDDNKLFGLSTAMAYSDVEIAGGNNTKDVQSYQFMTYAGWFNERFFVDGSFNMGFHNNSSTRYVGASTGYEGNQKAEADYASHQMGYRITAGTKLDFNKVMIQPQVSYGYQWIRVEDYEESGSPAALRFDRQSYVVNEFGIGAVASQSFRTEHGILTPSLTMMAYRDLSNDEVIQESAGLVNDADDGRFLMTGESVGDNSFYTRLGADMEMVSGMNVGGGLTYYTRGDYQDIALTANANWRF</sequence>
<evidence type="ECO:0000259" key="2">
    <source>
        <dbReference type="PROSITE" id="PS51208"/>
    </source>
</evidence>